<proteinExistence type="predicted"/>
<dbReference type="InterPro" id="IPR032675">
    <property type="entry name" value="LRR_dom_sf"/>
</dbReference>
<dbReference type="Pfam" id="PF20817">
    <property type="entry name" value="XopL_C"/>
    <property type="match status" value="1"/>
</dbReference>
<dbReference type="Gene3D" id="3.80.10.10">
    <property type="entry name" value="Ribonuclease Inhibitor"/>
    <property type="match status" value="1"/>
</dbReference>
<dbReference type="SUPFAM" id="SSF52047">
    <property type="entry name" value="RNI-like"/>
    <property type="match status" value="1"/>
</dbReference>
<feature type="compositionally biased region" description="Polar residues" evidence="3">
    <location>
        <begin position="61"/>
        <end position="75"/>
    </location>
</feature>
<protein>
    <submittedName>
        <fullName evidence="5">Putative type III effector protein</fullName>
    </submittedName>
</protein>
<evidence type="ECO:0000256" key="3">
    <source>
        <dbReference type="SAM" id="MobiDB-lite"/>
    </source>
</evidence>
<dbReference type="AlphaFoldDB" id="A0A0K2ZX43"/>
<dbReference type="NCBIfam" id="NF041351">
    <property type="entry name" value="XopL"/>
    <property type="match status" value="1"/>
</dbReference>
<dbReference type="GO" id="GO:0005737">
    <property type="term" value="C:cytoplasm"/>
    <property type="evidence" value="ECO:0007669"/>
    <property type="project" value="TreeGrafter"/>
</dbReference>
<evidence type="ECO:0000259" key="4">
    <source>
        <dbReference type="Pfam" id="PF20817"/>
    </source>
</evidence>
<dbReference type="InterPro" id="IPR003591">
    <property type="entry name" value="Leu-rich_rpt_typical-subtyp"/>
</dbReference>
<sequence length="626" mass="68854">MPRVNRPRNPETPAEIPQHAESSTSAAPGERTPPLGATQPSSGLLSGLFRRFPRQRARHPSTPSRRSDAPSQQPTPDALHHPMQAAAAPSPRILATPSPAQALQRQPLRQSSEPIRSYELVLSQWRQQCEAESSSWLGALSSIHAPAHRIESHPRVALQATARVLARATSPNVTSLDIEYLPLPRLPEQTFRFSHLQNMTIRGTGLMELPESIGDLTSLRTLKLDANPISALPASISRLKQLRELSVISCPDLSELPEDLAVRNASGEREGLVNLQKLELSNTGIRSLPPSLRRLKELKEIKIANSPLAELDSSIHGLPKLEQLDLSGCTELRNYPLISQARAPLKKLILRDCSNLSSLPHDIHKLSQLQELDLRGCENLQSLPVSIFRLPADCTILVPPRLQRELDRLLSVRSEPTSALAAWAARVAQAAQAARAAREATGASSSAATSSSSETQQKAHKRIDDTAYALLELVMEDRNPFVADAPFFIPEKRAPGTPITLGQVPSIDMMLRESKNPYFLRKLKGMADSFLERALVSGGAEQASDFPQAAANDYKVLKNSHLGIVDGNKNDIFRHDSDINAFNLSKAVQMWKSREMLVLEDPRDREHFPEIALHIPDAAHQDSGND</sequence>
<dbReference type="RefSeq" id="WP_080999024.1">
    <property type="nucleotide sequence ID" value="NZ_CP076251.1"/>
</dbReference>
<dbReference type="Proteomes" id="UP000045978">
    <property type="component" value="Unassembled WGS sequence"/>
</dbReference>
<keyword evidence="1" id="KW-0433">Leucine-rich repeat</keyword>
<dbReference type="PANTHER" id="PTHR48051:SF1">
    <property type="entry name" value="RAS SUPPRESSOR PROTEIN 1"/>
    <property type="match status" value="1"/>
</dbReference>
<accession>A0A0K2ZX43</accession>
<reference evidence="5 6" key="1">
    <citation type="submission" date="2015-07" db="EMBL/GenBank/DDBJ databases">
        <authorList>
            <person name="Noorani M."/>
        </authorList>
    </citation>
    <scope>NUCLEOTIDE SEQUENCE [LARGE SCALE GENOMIC DNA]</scope>
    <source>
        <strain evidence="5">LMG730</strain>
    </source>
</reference>
<dbReference type="InterPro" id="IPR050216">
    <property type="entry name" value="LRR_domain-containing"/>
</dbReference>
<dbReference type="PANTHER" id="PTHR48051">
    <property type="match status" value="1"/>
</dbReference>
<dbReference type="InterPro" id="IPR048490">
    <property type="entry name" value="XopL_C"/>
</dbReference>
<dbReference type="Pfam" id="PF13855">
    <property type="entry name" value="LRR_8"/>
    <property type="match status" value="1"/>
</dbReference>
<feature type="region of interest" description="Disordered" evidence="3">
    <location>
        <begin position="1"/>
        <end position="89"/>
    </location>
</feature>
<name>A0A0K2ZX43_9XANT</name>
<evidence type="ECO:0000313" key="6">
    <source>
        <dbReference type="Proteomes" id="UP000045978"/>
    </source>
</evidence>
<dbReference type="SMART" id="SM00369">
    <property type="entry name" value="LRR_TYP"/>
    <property type="match status" value="3"/>
</dbReference>
<organism evidence="5 6">
    <name type="scientific">Xanthomonas graminis pv. phlei</name>
    <dbReference type="NCBI Taxonomy" id="487906"/>
    <lineage>
        <taxon>Bacteria</taxon>
        <taxon>Pseudomonadati</taxon>
        <taxon>Pseudomonadota</taxon>
        <taxon>Gammaproteobacteria</taxon>
        <taxon>Lysobacterales</taxon>
        <taxon>Lysobacteraceae</taxon>
        <taxon>Xanthomonas</taxon>
        <taxon>Xanthomonas translucens group</taxon>
        <taxon>Xanthomonas graminis</taxon>
    </lineage>
</organism>
<keyword evidence="2" id="KW-0677">Repeat</keyword>
<evidence type="ECO:0000256" key="1">
    <source>
        <dbReference type="ARBA" id="ARBA00022614"/>
    </source>
</evidence>
<dbReference type="EMBL" id="CXOJ01000057">
    <property type="protein sequence ID" value="CTP89592.1"/>
    <property type="molecule type" value="Genomic_DNA"/>
</dbReference>
<gene>
    <name evidence="5" type="ORF">XTPLMG730_2526</name>
</gene>
<evidence type="ECO:0000313" key="5">
    <source>
        <dbReference type="EMBL" id="CTP89592.1"/>
    </source>
</evidence>
<feature type="domain" description="Type III effector Xcv3220-like C-terminal" evidence="4">
    <location>
        <begin position="455"/>
        <end position="614"/>
    </location>
</feature>
<dbReference type="InterPro" id="IPR001611">
    <property type="entry name" value="Leu-rich_rpt"/>
</dbReference>
<evidence type="ECO:0000256" key="2">
    <source>
        <dbReference type="ARBA" id="ARBA00022737"/>
    </source>
</evidence>